<organism evidence="3 4">
    <name type="scientific">Cirrhinus molitorella</name>
    <name type="common">mud carp</name>
    <dbReference type="NCBI Taxonomy" id="172907"/>
    <lineage>
        <taxon>Eukaryota</taxon>
        <taxon>Metazoa</taxon>
        <taxon>Chordata</taxon>
        <taxon>Craniata</taxon>
        <taxon>Vertebrata</taxon>
        <taxon>Euteleostomi</taxon>
        <taxon>Actinopterygii</taxon>
        <taxon>Neopterygii</taxon>
        <taxon>Teleostei</taxon>
        <taxon>Ostariophysi</taxon>
        <taxon>Cypriniformes</taxon>
        <taxon>Cyprinidae</taxon>
        <taxon>Labeoninae</taxon>
        <taxon>Labeonini</taxon>
        <taxon>Cirrhinus</taxon>
    </lineage>
</organism>
<reference evidence="3" key="1">
    <citation type="submission" date="2023-08" db="EMBL/GenBank/DDBJ databases">
        <title>Chromosome-level Genome Assembly of mud carp (Cirrhinus molitorella).</title>
        <authorList>
            <person name="Liu H."/>
        </authorList>
    </citation>
    <scope>NUCLEOTIDE SEQUENCE</scope>
    <source>
        <strain evidence="3">Prfri</strain>
        <tissue evidence="3">Muscle</tissue>
    </source>
</reference>
<feature type="compositionally biased region" description="Basic and acidic residues" evidence="2">
    <location>
        <begin position="794"/>
        <end position="810"/>
    </location>
</feature>
<feature type="compositionally biased region" description="Polar residues" evidence="2">
    <location>
        <begin position="308"/>
        <end position="320"/>
    </location>
</feature>
<keyword evidence="1" id="KW-0597">Phosphoprotein</keyword>
<feature type="compositionally biased region" description="Basic residues" evidence="2">
    <location>
        <begin position="12"/>
        <end position="28"/>
    </location>
</feature>
<feature type="region of interest" description="Disordered" evidence="2">
    <location>
        <begin position="1086"/>
        <end position="1108"/>
    </location>
</feature>
<dbReference type="PRINTS" id="PR02044">
    <property type="entry name" value="FIBROSIN1LPF"/>
</dbReference>
<feature type="compositionally biased region" description="Polar residues" evidence="2">
    <location>
        <begin position="871"/>
        <end position="882"/>
    </location>
</feature>
<feature type="compositionally biased region" description="Polar residues" evidence="2">
    <location>
        <begin position="255"/>
        <end position="276"/>
    </location>
</feature>
<feature type="compositionally biased region" description="Low complexity" evidence="2">
    <location>
        <begin position="950"/>
        <end position="960"/>
    </location>
</feature>
<evidence type="ECO:0000256" key="2">
    <source>
        <dbReference type="SAM" id="MobiDB-lite"/>
    </source>
</evidence>
<feature type="compositionally biased region" description="Low complexity" evidence="2">
    <location>
        <begin position="403"/>
        <end position="430"/>
    </location>
</feature>
<feature type="compositionally biased region" description="Low complexity" evidence="2">
    <location>
        <begin position="321"/>
        <end position="338"/>
    </location>
</feature>
<feature type="region of interest" description="Disordered" evidence="2">
    <location>
        <begin position="708"/>
        <end position="978"/>
    </location>
</feature>
<dbReference type="PANTHER" id="PTHR14429:SF24">
    <property type="entry name" value="FIBROSIN"/>
    <property type="match status" value="1"/>
</dbReference>
<gene>
    <name evidence="3" type="ORF">Q8A67_020503</name>
</gene>
<name>A0AA88P8X4_9TELE</name>
<dbReference type="Proteomes" id="UP001187343">
    <property type="component" value="Unassembled WGS sequence"/>
</dbReference>
<feature type="region of interest" description="Disordered" evidence="2">
    <location>
        <begin position="1"/>
        <end position="82"/>
    </location>
</feature>
<sequence length="1257" mass="134215">MDGPSRSGGFRQSRRSRSQRDRERRRRRADLAEHRASSPSSASDQELCRGDSLLRAGGRECRPGFPGARHRPPRRRKRESVSCEEDIIDGFAIASFISLEALEMDCSLKPPERSGLFMGRGIKRKRGLDENGGPLSEPEEGPPATYTNSWEQRRKIKSKLKRKGDAKVSGNHMETGYICDTESESGDKASDNMEPAFVVCTREAVNSNSASAAVGNGCPLLPSNSSLPLLSVTPRVSGLERSQERSMEQPYPEPISTSSSLPSLAAHSTASVSNSLPDPRNGNGGPHHRHDPSPPQHKHKPFLPFHGKSQSIFSVGSNNRSSTSGKPPSSSASSSSIRPPTPATSVSQGRGPGGVGTVIPSSRPSPGAVFTPSPNLPPPPPLLQVSPHPSADQDVICQDLTDSNSGSAPGGPSVSSSSSGTSSRSSQAQTSIPTMAYQFHQHNHQHQHTHTHQHFLHPTAAPAPLYEKYPGKIDGLFRNSFFSQYPPPVLPPPVLPPTGPFSSLHGAFQPKGAAPEMAAGLGVVPSHLPPKAPRLTDPFAPPPKVSNKPGKWCAMHVRVAWMILRHQEKVKLMHADPQKLDFRNDLLPRLPGPGIGGLGGLGPLGGPLAPTPDLTRPGGLFAAAGGVNPSSTPFMPPSTPHSSFLTSAAHLDPYVRTSFSSLGALSSGAFGGLGSPTIVANVFGHKTEPPASGVGGLGNPHDPWNRLHVTHASFPSGSSWVKGPERKDDRGKDVERREPTHIKDEKDRDSLLYGRLPVRMSPGVPSLKHRSNTPSSHINGLGPLSGGGVQSDAQSRERERERERESDKRQHSASRAPVSASSAAPDRPRSSTSSILTSSPSNVPLAPSPLDMFHRQPPHSLSTESSHSSQRENNGPASSSSLPVKKPDRTTTPVSKPALGLTSGLLLPQVKVKEERKEEPEPVPISLPHHAVPTHNFERPNSRHPPHPSTPSSTLSLTPTPGVPLPPPTPHPPHHHLSLLDRTRGIDHYLGGAGASAGLILGAAADRFPPHHHGPPQGHSQATHSFPWDPWRDLAAQQQQRREVMALRSDPHFALRSDPHLSRLLQHQQVQRYLEAERAAVAAAVGNNPHHPPAPTSTSSASSSAGRPEFGLISHAFDEEQRAQLLREDLERARYFGIPPHPHLSASHLPNPSHAAHLEQLHAGLLSHTHLQQAGASAQASHHPGLYPRLGPLHSHPHVPNGILTKAPPGLVGALTVGAPPPLIPSVNRSATPPRGPRLGVPGDLALFTTHKDGESR</sequence>
<dbReference type="InterPro" id="IPR023246">
    <property type="entry name" value="AUTS2"/>
</dbReference>
<accession>A0AA88P8X4</accession>
<evidence type="ECO:0008006" key="5">
    <source>
        <dbReference type="Google" id="ProtNLM"/>
    </source>
</evidence>
<proteinExistence type="predicted"/>
<feature type="compositionally biased region" description="Low complexity" evidence="2">
    <location>
        <begin position="813"/>
        <end position="841"/>
    </location>
</feature>
<dbReference type="EMBL" id="JAUYZG010000020">
    <property type="protein sequence ID" value="KAK2876407.1"/>
    <property type="molecule type" value="Genomic_DNA"/>
</dbReference>
<evidence type="ECO:0000256" key="1">
    <source>
        <dbReference type="ARBA" id="ARBA00022553"/>
    </source>
</evidence>
<feature type="region of interest" description="Disordered" evidence="2">
    <location>
        <begin position="1007"/>
        <end position="1027"/>
    </location>
</feature>
<feature type="compositionally biased region" description="Low complexity" evidence="2">
    <location>
        <begin position="1096"/>
        <end position="1105"/>
    </location>
</feature>
<dbReference type="AlphaFoldDB" id="A0AA88P8X4"/>
<feature type="region of interest" description="Disordered" evidence="2">
    <location>
        <begin position="236"/>
        <end position="430"/>
    </location>
</feature>
<feature type="compositionally biased region" description="Pro residues" evidence="2">
    <location>
        <begin position="961"/>
        <end position="971"/>
    </location>
</feature>
<evidence type="ECO:0000313" key="4">
    <source>
        <dbReference type="Proteomes" id="UP001187343"/>
    </source>
</evidence>
<dbReference type="PANTHER" id="PTHR14429">
    <property type="entry name" value="FIBROSIN FAMILY MEMBER"/>
    <property type="match status" value="1"/>
</dbReference>
<feature type="compositionally biased region" description="Basic residues" evidence="2">
    <location>
        <begin position="68"/>
        <end position="78"/>
    </location>
</feature>
<dbReference type="Pfam" id="PF15336">
    <property type="entry name" value="Auts2"/>
    <property type="match status" value="1"/>
</dbReference>
<evidence type="ECO:0000313" key="3">
    <source>
        <dbReference type="EMBL" id="KAK2876407.1"/>
    </source>
</evidence>
<feature type="compositionally biased region" description="Basic residues" evidence="2">
    <location>
        <begin position="286"/>
        <end position="301"/>
    </location>
</feature>
<feature type="compositionally biased region" description="Low complexity" evidence="2">
    <location>
        <begin position="1"/>
        <end position="11"/>
    </location>
</feature>
<protein>
    <recommendedName>
        <fullName evidence="5">Fibrosin</fullName>
    </recommendedName>
</protein>
<feature type="region of interest" description="Disordered" evidence="2">
    <location>
        <begin position="124"/>
        <end position="152"/>
    </location>
</feature>
<keyword evidence="4" id="KW-1185">Reference proteome</keyword>
<comment type="caution">
    <text evidence="3">The sequence shown here is derived from an EMBL/GenBank/DDBJ whole genome shotgun (WGS) entry which is preliminary data.</text>
</comment>
<feature type="compositionally biased region" description="Basic and acidic residues" evidence="2">
    <location>
        <begin position="723"/>
        <end position="750"/>
    </location>
</feature>
<feature type="compositionally biased region" description="Basic and acidic residues" evidence="2">
    <location>
        <begin position="911"/>
        <end position="920"/>
    </location>
</feature>